<feature type="binding site" evidence="2">
    <location>
        <begin position="91"/>
        <end position="92"/>
    </location>
    <ligand>
        <name>substrate</name>
    </ligand>
</feature>
<dbReference type="GO" id="GO:0004067">
    <property type="term" value="F:asparaginase activity"/>
    <property type="evidence" value="ECO:0007669"/>
    <property type="project" value="UniProtKB-UniRule"/>
</dbReference>
<evidence type="ECO:0000313" key="5">
    <source>
        <dbReference type="EMBL" id="MCA9757528.1"/>
    </source>
</evidence>
<dbReference type="InterPro" id="IPR006034">
    <property type="entry name" value="Asparaginase/glutaminase-like"/>
</dbReference>
<evidence type="ECO:0000256" key="1">
    <source>
        <dbReference type="PIRSR" id="PIRSR001220-1"/>
    </source>
</evidence>
<dbReference type="PANTHER" id="PTHR11707">
    <property type="entry name" value="L-ASPARAGINASE"/>
    <property type="match status" value="1"/>
</dbReference>
<proteinExistence type="predicted"/>
<dbReference type="Gene3D" id="3.40.50.1170">
    <property type="entry name" value="L-asparaginase, N-terminal domain"/>
    <property type="match status" value="1"/>
</dbReference>
<dbReference type="PROSITE" id="PS00917">
    <property type="entry name" value="ASN_GLN_ASE_2"/>
    <property type="match status" value="1"/>
</dbReference>
<evidence type="ECO:0000256" key="3">
    <source>
        <dbReference type="PROSITE-ProRule" id="PRU10100"/>
    </source>
</evidence>
<protein>
    <submittedName>
        <fullName evidence="5">Asparaginase</fullName>
        <ecNumber evidence="5">3.5.1.1</ecNumber>
    </submittedName>
</protein>
<reference evidence="5" key="2">
    <citation type="journal article" date="2021" name="Microbiome">
        <title>Successional dynamics and alternative stable states in a saline activated sludge microbial community over 9 years.</title>
        <authorList>
            <person name="Wang Y."/>
            <person name="Ye J."/>
            <person name="Ju F."/>
            <person name="Liu L."/>
            <person name="Boyd J.A."/>
            <person name="Deng Y."/>
            <person name="Parks D.H."/>
            <person name="Jiang X."/>
            <person name="Yin X."/>
            <person name="Woodcroft B.J."/>
            <person name="Tyson G.W."/>
            <person name="Hugenholtz P."/>
            <person name="Polz M.F."/>
            <person name="Zhang T."/>
        </authorList>
    </citation>
    <scope>NUCLEOTIDE SEQUENCE</scope>
    <source>
        <strain evidence="5">HKST-UBA02</strain>
    </source>
</reference>
<dbReference type="EMBL" id="JAGQHS010000103">
    <property type="protein sequence ID" value="MCA9757528.1"/>
    <property type="molecule type" value="Genomic_DNA"/>
</dbReference>
<dbReference type="Proteomes" id="UP000739538">
    <property type="component" value="Unassembled WGS sequence"/>
</dbReference>
<dbReference type="InterPro" id="IPR036152">
    <property type="entry name" value="Asp/glu_Ase-like_sf"/>
</dbReference>
<dbReference type="AlphaFoldDB" id="A0A956NEC4"/>
<feature type="binding site" evidence="2">
    <location>
        <position position="55"/>
    </location>
    <ligand>
        <name>substrate</name>
    </ligand>
</feature>
<dbReference type="PRINTS" id="PR00139">
    <property type="entry name" value="ASNGLNASE"/>
</dbReference>
<reference evidence="5" key="1">
    <citation type="submission" date="2020-04" db="EMBL/GenBank/DDBJ databases">
        <authorList>
            <person name="Zhang T."/>
        </authorList>
    </citation>
    <scope>NUCLEOTIDE SEQUENCE</scope>
    <source>
        <strain evidence="5">HKST-UBA02</strain>
    </source>
</reference>
<organism evidence="5 6">
    <name type="scientific">Eiseniibacteriota bacterium</name>
    <dbReference type="NCBI Taxonomy" id="2212470"/>
    <lineage>
        <taxon>Bacteria</taxon>
        <taxon>Candidatus Eiseniibacteriota</taxon>
    </lineage>
</organism>
<dbReference type="EC" id="3.5.1.1" evidence="5"/>
<evidence type="ECO:0000313" key="6">
    <source>
        <dbReference type="Proteomes" id="UP000739538"/>
    </source>
</evidence>
<gene>
    <name evidence="5" type="ORF">KDA27_17115</name>
</gene>
<keyword evidence="5" id="KW-0378">Hydrolase</keyword>
<comment type="caution">
    <text evidence="5">The sequence shown here is derived from an EMBL/GenBank/DDBJ whole genome shotgun (WGS) entry which is preliminary data.</text>
</comment>
<dbReference type="PROSITE" id="PS51732">
    <property type="entry name" value="ASN_GLN_ASE_3"/>
    <property type="match status" value="1"/>
</dbReference>
<dbReference type="PANTHER" id="PTHR11707:SF28">
    <property type="entry name" value="60 KDA LYSOPHOSPHOLIPASE"/>
    <property type="match status" value="1"/>
</dbReference>
<feature type="domain" description="L-asparaginase N-terminal" evidence="4">
    <location>
        <begin position="3"/>
        <end position="160"/>
    </location>
</feature>
<dbReference type="PIRSF" id="PIRSF001220">
    <property type="entry name" value="L-ASNase_gatD"/>
    <property type="match status" value="1"/>
</dbReference>
<dbReference type="SUPFAM" id="SSF53774">
    <property type="entry name" value="Glutaminase/Asparaginase"/>
    <property type="match status" value="1"/>
</dbReference>
<feature type="active site" evidence="3">
    <location>
        <position position="91"/>
    </location>
</feature>
<dbReference type="InterPro" id="IPR027474">
    <property type="entry name" value="L-asparaginase_N"/>
</dbReference>
<evidence type="ECO:0000256" key="2">
    <source>
        <dbReference type="PIRSR" id="PIRSR001220-2"/>
    </source>
</evidence>
<dbReference type="PIRSF" id="PIRSF500176">
    <property type="entry name" value="L_ASNase"/>
    <property type="match status" value="1"/>
</dbReference>
<feature type="active site" description="O-isoaspartyl threonine intermediate" evidence="1">
    <location>
        <position position="12"/>
    </location>
</feature>
<dbReference type="InterPro" id="IPR027475">
    <property type="entry name" value="Asparaginase/glutaminase_AS2"/>
</dbReference>
<name>A0A956NEC4_UNCEI</name>
<dbReference type="InterPro" id="IPR037152">
    <property type="entry name" value="L-asparaginase_N_sf"/>
</dbReference>
<sequence>MRRIILITTGGTIEKTYDESTGELANRHSIVRKMLGRLRLEDTEVSILELMHKDSLLLTPFDRAKVVDVVRTFGAEDTAGETTGIVVLHGTDTLHETGELLFSSIPSPQLPIVLTGALRPYEMKKSDALQNLTEAIFAAGLLSPGVYCVAHGRVLPFPGVVKDRARGTFVRS</sequence>
<evidence type="ECO:0000259" key="4">
    <source>
        <dbReference type="Pfam" id="PF00710"/>
    </source>
</evidence>
<dbReference type="Pfam" id="PF00710">
    <property type="entry name" value="Asparaginase"/>
    <property type="match status" value="1"/>
</dbReference>
<accession>A0A956NEC4</accession>